<evidence type="ECO:0000313" key="2">
    <source>
        <dbReference type="Proteomes" id="UP001267003"/>
    </source>
</evidence>
<dbReference type="KEGG" id="lpg:BB562_12410"/>
<protein>
    <submittedName>
        <fullName evidence="1">Uncharacterized protein</fullName>
    </submittedName>
</protein>
<gene>
    <name evidence="1" type="ORF">RI536_11775</name>
</gene>
<organism evidence="1 2">
    <name type="scientific">Lactiplantibacillus pentosus</name>
    <name type="common">Lactobacillus pentosus</name>
    <dbReference type="NCBI Taxonomy" id="1589"/>
    <lineage>
        <taxon>Bacteria</taxon>
        <taxon>Bacillati</taxon>
        <taxon>Bacillota</taxon>
        <taxon>Bacilli</taxon>
        <taxon>Lactobacillales</taxon>
        <taxon>Lactobacillaceae</taxon>
        <taxon>Lactiplantibacillus</taxon>
    </lineage>
</organism>
<sequence>MLTELVIRTVLDKWIASFTEGVTRTALDTSIASLTEVVTRTALDKSIALFTEVVTRTILDLAAATLTSQHFNSSALLISLALTVEIHDAVERRFRLPLQDGCLDCCVDSP</sequence>
<comment type="caution">
    <text evidence="1">The sequence shown here is derived from an EMBL/GenBank/DDBJ whole genome shotgun (WGS) entry which is preliminary data.</text>
</comment>
<dbReference type="RefSeq" id="WP_101873910.1">
    <property type="nucleotide sequence ID" value="NZ_JAVLAQ010000001.1"/>
</dbReference>
<name>A0AAW8VY92_LACPE</name>
<evidence type="ECO:0000313" key="1">
    <source>
        <dbReference type="EMBL" id="MDT6990762.1"/>
    </source>
</evidence>
<proteinExistence type="predicted"/>
<dbReference type="Proteomes" id="UP001267003">
    <property type="component" value="Unassembled WGS sequence"/>
</dbReference>
<dbReference type="AlphaFoldDB" id="A0AAW8VY92"/>
<accession>A0AAW8VY92</accession>
<reference evidence="1" key="1">
    <citation type="submission" date="2023-08" db="EMBL/GenBank/DDBJ databases">
        <authorList>
            <person name="Page C.A."/>
            <person name="Perez-Diaz I.M."/>
        </authorList>
    </citation>
    <scope>NUCLEOTIDE SEQUENCE</scope>
    <source>
        <strain evidence="1">7.8.46</strain>
    </source>
</reference>
<dbReference type="EMBL" id="JAVLAQ010000001">
    <property type="protein sequence ID" value="MDT6990762.1"/>
    <property type="molecule type" value="Genomic_DNA"/>
</dbReference>